<feature type="transmembrane region" description="Helical" evidence="6">
    <location>
        <begin position="501"/>
        <end position="522"/>
    </location>
</feature>
<keyword evidence="2 6" id="KW-0812">Transmembrane</keyword>
<evidence type="ECO:0000313" key="9">
    <source>
        <dbReference type="Proteomes" id="UP001141434"/>
    </source>
</evidence>
<dbReference type="PANTHER" id="PTHR23501:SF33">
    <property type="entry name" value="MAJOR FACILITATOR SUPERFAMILY (MFS) PROFILE DOMAIN-CONTAINING PROTEIN"/>
    <property type="match status" value="1"/>
</dbReference>
<dbReference type="Proteomes" id="UP001141434">
    <property type="component" value="Unassembled WGS sequence"/>
</dbReference>
<feature type="transmembrane region" description="Helical" evidence="6">
    <location>
        <begin position="431"/>
        <end position="455"/>
    </location>
</feature>
<dbReference type="InterPro" id="IPR036259">
    <property type="entry name" value="MFS_trans_sf"/>
</dbReference>
<sequence length="528" mass="57075">MNGHTTERTPLLRSAADREVEAGGNGQETPVSQWRRTLGIMLALVGVFVAGADQSFLMVTYEVIASQFDDVSDSAWVLTGYNLGYCIALPVYGKMSDSYGRKIPLAVSYCLFSIGCLISGTGVLLWQIIVGRIITGLGGAGMVALISVIITDNVLPSQVALARSYVNVFNVSGRAFGGPLGAFITDAVGWRWSFIVQAPTALLCCVCCMVFLTTQQSGGKTSEQAQSQPVSKKIDYLGVITFTITISSLLASIEFLARGRSQSLVLLGVTFFFGLVFLLIEAYHAKEPLIPLSLLKTSSAFYFVIQMLLLFGRQAHVSSLSPYFLWTKDFKTTQAAIHLIPSPIGFTVGSIIGGLVIRKTNNYKSLCIGSIAFGASMYLLITIRWSADKQLPWEWLYILPAGLSLGAVLACTFTGLTVCTEQSLQATTICMYYLSQQVGGIIGTGVSSVALHAIFKDTLISLLRDVPNKAEVIKNILNKFGSLGVPEMFRVAVHSSYLHSFHYVSLIPVFATALALPLMLMIPKAALK</sequence>
<dbReference type="InterPro" id="IPR020846">
    <property type="entry name" value="MFS_dom"/>
</dbReference>
<feature type="transmembrane region" description="Helical" evidence="6">
    <location>
        <begin position="366"/>
        <end position="385"/>
    </location>
</feature>
<evidence type="ECO:0000313" key="8">
    <source>
        <dbReference type="EMBL" id="KAJ5095777.1"/>
    </source>
</evidence>
<evidence type="ECO:0000256" key="6">
    <source>
        <dbReference type="SAM" id="Phobius"/>
    </source>
</evidence>
<dbReference type="InterPro" id="IPR011701">
    <property type="entry name" value="MFS"/>
</dbReference>
<dbReference type="GO" id="GO:0000329">
    <property type="term" value="C:fungal-type vacuole membrane"/>
    <property type="evidence" value="ECO:0007669"/>
    <property type="project" value="TreeGrafter"/>
</dbReference>
<feature type="region of interest" description="Disordered" evidence="5">
    <location>
        <begin position="1"/>
        <end position="29"/>
    </location>
</feature>
<comment type="caution">
    <text evidence="8">The sequence shown here is derived from an EMBL/GenBank/DDBJ whole genome shotgun (WGS) entry which is preliminary data.</text>
</comment>
<dbReference type="PROSITE" id="PS50850">
    <property type="entry name" value="MFS"/>
    <property type="match status" value="1"/>
</dbReference>
<evidence type="ECO:0000256" key="1">
    <source>
        <dbReference type="ARBA" id="ARBA00004141"/>
    </source>
</evidence>
<dbReference type="OrthoDB" id="6770063at2759"/>
<evidence type="ECO:0000256" key="3">
    <source>
        <dbReference type="ARBA" id="ARBA00022989"/>
    </source>
</evidence>
<evidence type="ECO:0000256" key="2">
    <source>
        <dbReference type="ARBA" id="ARBA00022692"/>
    </source>
</evidence>
<keyword evidence="3 6" id="KW-1133">Transmembrane helix</keyword>
<dbReference type="SUPFAM" id="SSF103473">
    <property type="entry name" value="MFS general substrate transporter"/>
    <property type="match status" value="1"/>
</dbReference>
<feature type="transmembrane region" description="Helical" evidence="6">
    <location>
        <begin position="105"/>
        <end position="126"/>
    </location>
</feature>
<dbReference type="PANTHER" id="PTHR23501">
    <property type="entry name" value="MAJOR FACILITATOR SUPERFAMILY"/>
    <property type="match status" value="1"/>
</dbReference>
<feature type="transmembrane region" description="Helical" evidence="6">
    <location>
        <begin position="194"/>
        <end position="213"/>
    </location>
</feature>
<evidence type="ECO:0000256" key="5">
    <source>
        <dbReference type="SAM" id="MobiDB-lite"/>
    </source>
</evidence>
<comment type="subcellular location">
    <subcellularLocation>
        <location evidence="1">Membrane</location>
        <topology evidence="1">Multi-pass membrane protein</topology>
    </subcellularLocation>
</comment>
<feature type="transmembrane region" description="Helical" evidence="6">
    <location>
        <begin position="40"/>
        <end position="63"/>
    </location>
</feature>
<evidence type="ECO:0000259" key="7">
    <source>
        <dbReference type="PROSITE" id="PS50850"/>
    </source>
</evidence>
<feature type="domain" description="Major facilitator superfamily (MFS) profile" evidence="7">
    <location>
        <begin position="39"/>
        <end position="526"/>
    </location>
</feature>
<feature type="transmembrane region" description="Helical" evidence="6">
    <location>
        <begin position="234"/>
        <end position="257"/>
    </location>
</feature>
<gene>
    <name evidence="8" type="ORF">NUU61_005133</name>
</gene>
<feature type="transmembrane region" description="Helical" evidence="6">
    <location>
        <begin position="133"/>
        <end position="151"/>
    </location>
</feature>
<dbReference type="AlphaFoldDB" id="A0A9W9K898"/>
<dbReference type="EMBL" id="JAPMSZ010000007">
    <property type="protein sequence ID" value="KAJ5095777.1"/>
    <property type="molecule type" value="Genomic_DNA"/>
</dbReference>
<proteinExistence type="predicted"/>
<dbReference type="Pfam" id="PF07690">
    <property type="entry name" value="MFS_1"/>
    <property type="match status" value="1"/>
</dbReference>
<name>A0A9W9K898_9EURO</name>
<organism evidence="8 9">
    <name type="scientific">Penicillium alfredii</name>
    <dbReference type="NCBI Taxonomy" id="1506179"/>
    <lineage>
        <taxon>Eukaryota</taxon>
        <taxon>Fungi</taxon>
        <taxon>Dikarya</taxon>
        <taxon>Ascomycota</taxon>
        <taxon>Pezizomycotina</taxon>
        <taxon>Eurotiomycetes</taxon>
        <taxon>Eurotiomycetidae</taxon>
        <taxon>Eurotiales</taxon>
        <taxon>Aspergillaceae</taxon>
        <taxon>Penicillium</taxon>
    </lineage>
</organism>
<dbReference type="GeneID" id="81394883"/>
<feature type="transmembrane region" description="Helical" evidence="6">
    <location>
        <begin position="397"/>
        <end position="419"/>
    </location>
</feature>
<protein>
    <recommendedName>
        <fullName evidence="7">Major facilitator superfamily (MFS) profile domain-containing protein</fullName>
    </recommendedName>
</protein>
<dbReference type="RefSeq" id="XP_056511328.1">
    <property type="nucleotide sequence ID" value="XM_056655715.1"/>
</dbReference>
<feature type="transmembrane region" description="Helical" evidence="6">
    <location>
        <begin position="263"/>
        <end position="282"/>
    </location>
</feature>
<keyword evidence="9" id="KW-1185">Reference proteome</keyword>
<accession>A0A9W9K898</accession>
<feature type="transmembrane region" description="Helical" evidence="6">
    <location>
        <begin position="75"/>
        <end position="93"/>
    </location>
</feature>
<reference evidence="8" key="1">
    <citation type="submission" date="2022-11" db="EMBL/GenBank/DDBJ databases">
        <authorList>
            <person name="Petersen C."/>
        </authorList>
    </citation>
    <scope>NUCLEOTIDE SEQUENCE</scope>
    <source>
        <strain evidence="8">IBT 34128</strain>
    </source>
</reference>
<keyword evidence="4 6" id="KW-0472">Membrane</keyword>
<reference evidence="8" key="2">
    <citation type="journal article" date="2023" name="IMA Fungus">
        <title>Comparative genomic study of the Penicillium genus elucidates a diverse pangenome and 15 lateral gene transfer events.</title>
        <authorList>
            <person name="Petersen C."/>
            <person name="Sorensen T."/>
            <person name="Nielsen M.R."/>
            <person name="Sondergaard T.E."/>
            <person name="Sorensen J.L."/>
            <person name="Fitzpatrick D.A."/>
            <person name="Frisvad J.C."/>
            <person name="Nielsen K.L."/>
        </authorList>
    </citation>
    <scope>NUCLEOTIDE SEQUENCE</scope>
    <source>
        <strain evidence="8">IBT 34128</strain>
    </source>
</reference>
<dbReference type="Gene3D" id="1.20.1250.20">
    <property type="entry name" value="MFS general substrate transporter like domains"/>
    <property type="match status" value="1"/>
</dbReference>
<feature type="transmembrane region" description="Helical" evidence="6">
    <location>
        <begin position="335"/>
        <end position="357"/>
    </location>
</feature>
<dbReference type="GO" id="GO:0015174">
    <property type="term" value="F:basic amino acid transmembrane transporter activity"/>
    <property type="evidence" value="ECO:0007669"/>
    <property type="project" value="TreeGrafter"/>
</dbReference>
<evidence type="ECO:0000256" key="4">
    <source>
        <dbReference type="ARBA" id="ARBA00023136"/>
    </source>
</evidence>